<dbReference type="PANTHER" id="PTHR13946">
    <property type="entry name" value="DNA-DIRECTED RNA POLYMERASE I,II,III"/>
    <property type="match status" value="1"/>
</dbReference>
<dbReference type="OrthoDB" id="10248581at2759"/>
<keyword evidence="3" id="KW-0804">Transcription</keyword>
<protein>
    <submittedName>
        <fullName evidence="7">DNA-directed RNA polymerase II core subunit</fullName>
    </submittedName>
</protein>
<name>A0A9W8LYU2_9FUNG</name>
<dbReference type="CDD" id="cd06926">
    <property type="entry name" value="RNAP_II_RPB11"/>
    <property type="match status" value="1"/>
</dbReference>
<dbReference type="HAMAP" id="MF_00261">
    <property type="entry name" value="RNApol_arch_Rpo11"/>
    <property type="match status" value="1"/>
</dbReference>
<dbReference type="Gene3D" id="3.30.1360.10">
    <property type="entry name" value="RNA polymerase, RBP11-like subunit"/>
    <property type="match status" value="1"/>
</dbReference>
<reference evidence="7" key="1">
    <citation type="submission" date="2022-07" db="EMBL/GenBank/DDBJ databases">
        <title>Phylogenomic reconstructions and comparative analyses of Kickxellomycotina fungi.</title>
        <authorList>
            <person name="Reynolds N.K."/>
            <person name="Stajich J.E."/>
            <person name="Barry K."/>
            <person name="Grigoriev I.V."/>
            <person name="Crous P."/>
            <person name="Smith M.E."/>
        </authorList>
    </citation>
    <scope>NUCLEOTIDE SEQUENCE</scope>
    <source>
        <strain evidence="7">NRRL 1566</strain>
    </source>
</reference>
<evidence type="ECO:0000313" key="7">
    <source>
        <dbReference type="EMBL" id="KAJ2848695.1"/>
    </source>
</evidence>
<evidence type="ECO:0000256" key="5">
    <source>
        <dbReference type="ARBA" id="ARBA00025751"/>
    </source>
</evidence>
<keyword evidence="2 7" id="KW-0240">DNA-directed RNA polymerase</keyword>
<dbReference type="GO" id="GO:0046983">
    <property type="term" value="F:protein dimerization activity"/>
    <property type="evidence" value="ECO:0007669"/>
    <property type="project" value="InterPro"/>
</dbReference>
<gene>
    <name evidence="7" type="primary">RPB11</name>
    <name evidence="7" type="ORF">IWW36_003139</name>
</gene>
<feature type="domain" description="DNA-directed RNA polymerase RBP11-like dimerisation" evidence="6">
    <location>
        <begin position="30"/>
        <end position="102"/>
    </location>
</feature>
<dbReference type="EMBL" id="JANBUW010000141">
    <property type="protein sequence ID" value="KAJ2848695.1"/>
    <property type="molecule type" value="Genomic_DNA"/>
</dbReference>
<comment type="similarity">
    <text evidence="5">Belongs to the archaeal Rpo11/eukaryotic RPB11/RPC19 RNA polymerase subunit family.</text>
</comment>
<dbReference type="GO" id="GO:0003899">
    <property type="term" value="F:DNA-directed RNA polymerase activity"/>
    <property type="evidence" value="ECO:0007669"/>
    <property type="project" value="InterPro"/>
</dbReference>
<evidence type="ECO:0000256" key="3">
    <source>
        <dbReference type="ARBA" id="ARBA00023163"/>
    </source>
</evidence>
<evidence type="ECO:0000259" key="6">
    <source>
        <dbReference type="Pfam" id="PF13656"/>
    </source>
</evidence>
<dbReference type="PANTHER" id="PTHR13946:SF16">
    <property type="entry name" value="DNA-DIRECTED RNA POLYMERASE II SUBUNIT RPB11"/>
    <property type="match status" value="1"/>
</dbReference>
<dbReference type="AlphaFoldDB" id="A0A9W8LYU2"/>
<evidence type="ECO:0000256" key="2">
    <source>
        <dbReference type="ARBA" id="ARBA00022478"/>
    </source>
</evidence>
<keyword evidence="4" id="KW-0539">Nucleus</keyword>
<dbReference type="Pfam" id="PF13656">
    <property type="entry name" value="RNA_pol_L_2"/>
    <property type="match status" value="1"/>
</dbReference>
<comment type="caution">
    <text evidence="7">The sequence shown here is derived from an EMBL/GenBank/DDBJ whole genome shotgun (WGS) entry which is preliminary data.</text>
</comment>
<dbReference type="PROSITE" id="PS01154">
    <property type="entry name" value="RNA_POL_L_13KD"/>
    <property type="match status" value="1"/>
</dbReference>
<dbReference type="GO" id="GO:0003677">
    <property type="term" value="F:DNA binding"/>
    <property type="evidence" value="ECO:0007669"/>
    <property type="project" value="InterPro"/>
</dbReference>
<comment type="subcellular location">
    <subcellularLocation>
        <location evidence="1">Nucleus</location>
    </subcellularLocation>
</comment>
<dbReference type="GO" id="GO:0006366">
    <property type="term" value="P:transcription by RNA polymerase II"/>
    <property type="evidence" value="ECO:0007669"/>
    <property type="project" value="InterPro"/>
</dbReference>
<dbReference type="InterPro" id="IPR008193">
    <property type="entry name" value="RNA_pol_Rpb11_13-16kDa_CS"/>
</dbReference>
<evidence type="ECO:0000256" key="4">
    <source>
        <dbReference type="ARBA" id="ARBA00023242"/>
    </source>
</evidence>
<dbReference type="InterPro" id="IPR009025">
    <property type="entry name" value="RBP11-like_dimer"/>
</dbReference>
<keyword evidence="8" id="KW-1185">Reference proteome</keyword>
<sequence>MNAPERHEMFTLPEGVRKIELLKDSKMANCIQFNIQREDHTIANILRYKLLQHPQVLFAAYRMPHPLEYYVELKVQTTSRTTPVDVMKEAIESLMLEYGNIRSAFDNELLRVDASGGDLGRRGAGFGAFGSLDPGNAEFGVAGDMGGRGPRNDDVDIDF</sequence>
<dbReference type="Proteomes" id="UP001139887">
    <property type="component" value="Unassembled WGS sequence"/>
</dbReference>
<dbReference type="InterPro" id="IPR037685">
    <property type="entry name" value="RBP11"/>
</dbReference>
<accession>A0A9W8LYU2</accession>
<organism evidence="7 8">
    <name type="scientific">Coemansia brasiliensis</name>
    <dbReference type="NCBI Taxonomy" id="2650707"/>
    <lineage>
        <taxon>Eukaryota</taxon>
        <taxon>Fungi</taxon>
        <taxon>Fungi incertae sedis</taxon>
        <taxon>Zoopagomycota</taxon>
        <taxon>Kickxellomycotina</taxon>
        <taxon>Kickxellomycetes</taxon>
        <taxon>Kickxellales</taxon>
        <taxon>Kickxellaceae</taxon>
        <taxon>Coemansia</taxon>
    </lineage>
</organism>
<dbReference type="InterPro" id="IPR022905">
    <property type="entry name" value="Rpo11-like"/>
</dbReference>
<dbReference type="InterPro" id="IPR036603">
    <property type="entry name" value="RBP11-like"/>
</dbReference>
<dbReference type="GO" id="GO:0005665">
    <property type="term" value="C:RNA polymerase II, core complex"/>
    <property type="evidence" value="ECO:0007669"/>
    <property type="project" value="InterPro"/>
</dbReference>
<evidence type="ECO:0000256" key="1">
    <source>
        <dbReference type="ARBA" id="ARBA00004123"/>
    </source>
</evidence>
<evidence type="ECO:0000313" key="8">
    <source>
        <dbReference type="Proteomes" id="UP001139887"/>
    </source>
</evidence>
<proteinExistence type="inferred from homology"/>
<dbReference type="SUPFAM" id="SSF55257">
    <property type="entry name" value="RBP11-like subunits of RNA polymerase"/>
    <property type="match status" value="1"/>
</dbReference>